<feature type="transmembrane region" description="Helical" evidence="7">
    <location>
        <begin position="204"/>
        <end position="228"/>
    </location>
</feature>
<feature type="transmembrane region" description="Helical" evidence="7">
    <location>
        <begin position="39"/>
        <end position="59"/>
    </location>
</feature>
<evidence type="ECO:0000256" key="4">
    <source>
        <dbReference type="ARBA" id="ARBA00023136"/>
    </source>
</evidence>
<feature type="transmembrane region" description="Helical" evidence="7">
    <location>
        <begin position="124"/>
        <end position="146"/>
    </location>
</feature>
<accession>A0ABR4PMG9</accession>
<reference evidence="9 10" key="1">
    <citation type="submission" date="2024-06" db="EMBL/GenBank/DDBJ databases">
        <title>Complete genome of Phlyctema vagabunda strain 19-DSS-EL-015.</title>
        <authorList>
            <person name="Fiorenzani C."/>
        </authorList>
    </citation>
    <scope>NUCLEOTIDE SEQUENCE [LARGE SCALE GENOMIC DNA]</scope>
    <source>
        <strain evidence="9 10">19-DSS-EL-015</strain>
    </source>
</reference>
<keyword evidence="3 7" id="KW-1133">Transmembrane helix</keyword>
<dbReference type="InterPro" id="IPR052337">
    <property type="entry name" value="SAT4-like"/>
</dbReference>
<evidence type="ECO:0000256" key="2">
    <source>
        <dbReference type="ARBA" id="ARBA00022692"/>
    </source>
</evidence>
<dbReference type="InterPro" id="IPR049326">
    <property type="entry name" value="Rhodopsin_dom_fungi"/>
</dbReference>
<comment type="caution">
    <text evidence="9">The sequence shown here is derived from an EMBL/GenBank/DDBJ whole genome shotgun (WGS) entry which is preliminary data.</text>
</comment>
<gene>
    <name evidence="9" type="ORF">PVAG01_03813</name>
</gene>
<evidence type="ECO:0000256" key="3">
    <source>
        <dbReference type="ARBA" id="ARBA00022989"/>
    </source>
</evidence>
<dbReference type="Proteomes" id="UP001629113">
    <property type="component" value="Unassembled WGS sequence"/>
</dbReference>
<dbReference type="Pfam" id="PF20684">
    <property type="entry name" value="Fung_rhodopsin"/>
    <property type="match status" value="1"/>
</dbReference>
<name>A0ABR4PMG9_9HELO</name>
<comment type="similarity">
    <text evidence="5">Belongs to the SAT4 family.</text>
</comment>
<evidence type="ECO:0000313" key="10">
    <source>
        <dbReference type="Proteomes" id="UP001629113"/>
    </source>
</evidence>
<keyword evidence="2 7" id="KW-0812">Transmembrane</keyword>
<feature type="compositionally biased region" description="Polar residues" evidence="6">
    <location>
        <begin position="319"/>
        <end position="332"/>
    </location>
</feature>
<comment type="subcellular location">
    <subcellularLocation>
        <location evidence="1">Membrane</location>
        <topology evidence="1">Multi-pass membrane protein</topology>
    </subcellularLocation>
</comment>
<keyword evidence="4 7" id="KW-0472">Membrane</keyword>
<proteinExistence type="inferred from homology"/>
<feature type="transmembrane region" description="Helical" evidence="7">
    <location>
        <begin position="166"/>
        <end position="192"/>
    </location>
</feature>
<sequence>MAVNIEQWTEYGIGQFVFLLRFYCRWRVVGIRNFAWDDFFAFIAMLMWISDTVTVQIISDHGAFVGLTPETVSKLTDDEIANMETGSKALFVAWLSYVTLIWSLKASVLCFYSRLTLGLWQQKFVKLLIVPVVLTYLASMLTLFLHCTPIQKNWQVKPFAGEKCTLFVANYIVVIIGNVCTDLAILYIPLPMIWAVKIPIRRKLAISVLLSSGVFVIIAAILRCVLSLKYVDEVGASTIWGIRETFIAVLAISAAAIKPYFSRNRWTGSSGSNKPGHMSTGVLDRSDLKKGSVKIPSGSERTVVKSWNDKYQSDIELGLNSTPSRNGSQDEFVSSDLPPRKLSRNSGTWKFNSETKDTKKLKPKSSSGGSMKIQVTTTFVHDDSELHSPVEGALNPTKPSEVWSPHGGSTTMVSAARNKTRDR</sequence>
<evidence type="ECO:0000259" key="8">
    <source>
        <dbReference type="Pfam" id="PF20684"/>
    </source>
</evidence>
<evidence type="ECO:0000256" key="7">
    <source>
        <dbReference type="SAM" id="Phobius"/>
    </source>
</evidence>
<protein>
    <recommendedName>
        <fullName evidence="8">Rhodopsin domain-containing protein</fullName>
    </recommendedName>
</protein>
<organism evidence="9 10">
    <name type="scientific">Phlyctema vagabunda</name>
    <dbReference type="NCBI Taxonomy" id="108571"/>
    <lineage>
        <taxon>Eukaryota</taxon>
        <taxon>Fungi</taxon>
        <taxon>Dikarya</taxon>
        <taxon>Ascomycota</taxon>
        <taxon>Pezizomycotina</taxon>
        <taxon>Leotiomycetes</taxon>
        <taxon>Helotiales</taxon>
        <taxon>Dermateaceae</taxon>
        <taxon>Phlyctema</taxon>
    </lineage>
</organism>
<feature type="domain" description="Rhodopsin" evidence="8">
    <location>
        <begin position="20"/>
        <end position="263"/>
    </location>
</feature>
<feature type="region of interest" description="Disordered" evidence="6">
    <location>
        <begin position="318"/>
        <end position="423"/>
    </location>
</feature>
<keyword evidence="10" id="KW-1185">Reference proteome</keyword>
<evidence type="ECO:0000256" key="5">
    <source>
        <dbReference type="ARBA" id="ARBA00038359"/>
    </source>
</evidence>
<evidence type="ECO:0000313" key="9">
    <source>
        <dbReference type="EMBL" id="KAL3424532.1"/>
    </source>
</evidence>
<dbReference type="PANTHER" id="PTHR33048">
    <property type="entry name" value="PTH11-LIKE INTEGRAL MEMBRANE PROTEIN (AFU_ORTHOLOGUE AFUA_5G11245)"/>
    <property type="match status" value="1"/>
</dbReference>
<dbReference type="EMBL" id="JBFCZG010000003">
    <property type="protein sequence ID" value="KAL3424532.1"/>
    <property type="molecule type" value="Genomic_DNA"/>
</dbReference>
<evidence type="ECO:0000256" key="6">
    <source>
        <dbReference type="SAM" id="MobiDB-lite"/>
    </source>
</evidence>
<evidence type="ECO:0000256" key="1">
    <source>
        <dbReference type="ARBA" id="ARBA00004141"/>
    </source>
</evidence>
<feature type="transmembrane region" description="Helical" evidence="7">
    <location>
        <begin position="91"/>
        <end position="112"/>
    </location>
</feature>
<dbReference type="PANTHER" id="PTHR33048:SF47">
    <property type="entry name" value="INTEGRAL MEMBRANE PROTEIN-RELATED"/>
    <property type="match status" value="1"/>
</dbReference>
<feature type="transmembrane region" description="Helical" evidence="7">
    <location>
        <begin position="240"/>
        <end position="261"/>
    </location>
</feature>